<dbReference type="PRINTS" id="PR00320">
    <property type="entry name" value="GPROTEINBRPT"/>
</dbReference>
<comment type="pathway">
    <text evidence="3">Protein modification; protein ubiquitination.</text>
</comment>
<comment type="caution">
    <text evidence="16">The sequence shown here is derived from an EMBL/GenBank/DDBJ whole genome shotgun (WGS) entry which is preliminary data.</text>
</comment>
<keyword evidence="9" id="KW-0833">Ubl conjugation pathway</keyword>
<keyword evidence="4" id="KW-0158">Chromosome</keyword>
<evidence type="ECO:0000256" key="13">
    <source>
        <dbReference type="ARBA" id="ARBA00062934"/>
    </source>
</evidence>
<dbReference type="InterPro" id="IPR001680">
    <property type="entry name" value="WD40_rpt"/>
</dbReference>
<evidence type="ECO:0000256" key="6">
    <source>
        <dbReference type="ARBA" id="ARBA00022574"/>
    </source>
</evidence>
<evidence type="ECO:0000256" key="14">
    <source>
        <dbReference type="ARBA" id="ARBA00071995"/>
    </source>
</evidence>
<evidence type="ECO:0000256" key="3">
    <source>
        <dbReference type="ARBA" id="ARBA00004906"/>
    </source>
</evidence>
<feature type="repeat" description="WD" evidence="15">
    <location>
        <begin position="239"/>
        <end position="280"/>
    </location>
</feature>
<evidence type="ECO:0000313" key="17">
    <source>
        <dbReference type="Proteomes" id="UP001634394"/>
    </source>
</evidence>
<protein>
    <recommendedName>
        <fullName evidence="14">DNA excision repair protein ERCC-8</fullName>
    </recommendedName>
</protein>
<organism evidence="16 17">
    <name type="scientific">Sinanodonta woodiana</name>
    <name type="common">Chinese pond mussel</name>
    <name type="synonym">Anodonta woodiana</name>
    <dbReference type="NCBI Taxonomy" id="1069815"/>
    <lineage>
        <taxon>Eukaryota</taxon>
        <taxon>Metazoa</taxon>
        <taxon>Spiralia</taxon>
        <taxon>Lophotrochozoa</taxon>
        <taxon>Mollusca</taxon>
        <taxon>Bivalvia</taxon>
        <taxon>Autobranchia</taxon>
        <taxon>Heteroconchia</taxon>
        <taxon>Palaeoheterodonta</taxon>
        <taxon>Unionida</taxon>
        <taxon>Unionoidea</taxon>
        <taxon>Unionidae</taxon>
        <taxon>Unioninae</taxon>
        <taxon>Sinanodonta</taxon>
    </lineage>
</organism>
<evidence type="ECO:0000256" key="5">
    <source>
        <dbReference type="ARBA" id="ARBA00022553"/>
    </source>
</evidence>
<evidence type="ECO:0000256" key="7">
    <source>
        <dbReference type="ARBA" id="ARBA00022737"/>
    </source>
</evidence>
<feature type="repeat" description="WD" evidence="15">
    <location>
        <begin position="328"/>
        <end position="359"/>
    </location>
</feature>
<dbReference type="EMBL" id="JBJQND010000008">
    <property type="protein sequence ID" value="KAL3869599.1"/>
    <property type="molecule type" value="Genomic_DNA"/>
</dbReference>
<evidence type="ECO:0000256" key="2">
    <source>
        <dbReference type="ARBA" id="ARBA00004286"/>
    </source>
</evidence>
<accession>A0ABD3W6T7</accession>
<keyword evidence="8" id="KW-0227">DNA damage</keyword>
<keyword evidence="10" id="KW-0234">DNA repair</keyword>
<name>A0ABD3W6T7_SINWO</name>
<evidence type="ECO:0000256" key="11">
    <source>
        <dbReference type="ARBA" id="ARBA00023242"/>
    </source>
</evidence>
<dbReference type="GO" id="GO:0005694">
    <property type="term" value="C:chromosome"/>
    <property type="evidence" value="ECO:0007669"/>
    <property type="project" value="UniProtKB-SubCell"/>
</dbReference>
<dbReference type="InterPro" id="IPR042238">
    <property type="entry name" value="Rad28/ERCC8/Ckn1/ATCSA-1"/>
</dbReference>
<gene>
    <name evidence="16" type="ORF">ACJMK2_042266</name>
</gene>
<keyword evidence="5" id="KW-0597">Phosphoprotein</keyword>
<dbReference type="InterPro" id="IPR019775">
    <property type="entry name" value="WD40_repeat_CS"/>
</dbReference>
<sequence>MLKFLNHRETGIDDPLLLRRAAATQRVQNLELSRFRGVENLHECSINSMDLDLVDHRYLLAGGSRGTVTIHDMFNNSGDFQHICKIETKIDRFNEYRHRYSIETVLWYPVDTGMFLTSGTDRLVKVWDTNTLKTAGEYEFTGIVYSHHMSPVATTHCLVAVACQSSTIRLIDLKSGSDSHALQGHTGPVVCVKWSTQKEFCLASGSADSKIFFWDIRRAKGPLLAFDQHNGENVGDPGKTSHLGLINGMKFTSDGLHLLSTGTDDRIRLWNTTTGKNTLINYRKTKNDWKRAIELGITVNCSPDLIFIPNVCSIEVYNLFSGEHVQTLRGHYAQVNCCIFHPHYQELYSAGTDRNIVVWIPRGDSWAYDDYLKSQYVEKDGDKKLGYKRVGATADAWSDDES</sequence>
<reference evidence="16 17" key="1">
    <citation type="submission" date="2024-11" db="EMBL/GenBank/DDBJ databases">
        <title>Chromosome-level genome assembly of the freshwater bivalve Anodonta woodiana.</title>
        <authorList>
            <person name="Chen X."/>
        </authorList>
    </citation>
    <scope>NUCLEOTIDE SEQUENCE [LARGE SCALE GENOMIC DNA]</scope>
    <source>
        <strain evidence="16">MN2024</strain>
        <tissue evidence="16">Gills</tissue>
    </source>
</reference>
<evidence type="ECO:0000256" key="12">
    <source>
        <dbReference type="ARBA" id="ARBA00054544"/>
    </source>
</evidence>
<feature type="repeat" description="WD" evidence="15">
    <location>
        <begin position="182"/>
        <end position="217"/>
    </location>
</feature>
<dbReference type="SMART" id="SM00320">
    <property type="entry name" value="WD40"/>
    <property type="match status" value="5"/>
</dbReference>
<dbReference type="PROSITE" id="PS00678">
    <property type="entry name" value="WD_REPEATS_1"/>
    <property type="match status" value="2"/>
</dbReference>
<dbReference type="InterPro" id="IPR020472">
    <property type="entry name" value="WD40_PAC1"/>
</dbReference>
<keyword evidence="7" id="KW-0677">Repeat</keyword>
<dbReference type="FunFam" id="2.130.10.10:FF:000130">
    <property type="entry name" value="DNA excision repair protein ERCC-8"/>
    <property type="match status" value="1"/>
</dbReference>
<evidence type="ECO:0000256" key="4">
    <source>
        <dbReference type="ARBA" id="ARBA00022454"/>
    </source>
</evidence>
<dbReference type="GO" id="GO:0009416">
    <property type="term" value="P:response to light stimulus"/>
    <property type="evidence" value="ECO:0007669"/>
    <property type="project" value="UniProtKB-ARBA"/>
</dbReference>
<evidence type="ECO:0000256" key="8">
    <source>
        <dbReference type="ARBA" id="ARBA00022763"/>
    </source>
</evidence>
<keyword evidence="11" id="KW-0539">Nucleus</keyword>
<dbReference type="SUPFAM" id="SSF50978">
    <property type="entry name" value="WD40 repeat-like"/>
    <property type="match status" value="1"/>
</dbReference>
<dbReference type="Pfam" id="PF00400">
    <property type="entry name" value="WD40"/>
    <property type="match status" value="3"/>
</dbReference>
<dbReference type="PANTHER" id="PTHR46202">
    <property type="entry name" value="DNA EXCISION REPAIR PROTEIN ERCC-8"/>
    <property type="match status" value="1"/>
</dbReference>
<dbReference type="InterPro" id="IPR015943">
    <property type="entry name" value="WD40/YVTN_repeat-like_dom_sf"/>
</dbReference>
<dbReference type="GO" id="GO:0016363">
    <property type="term" value="C:nuclear matrix"/>
    <property type="evidence" value="ECO:0007669"/>
    <property type="project" value="UniProtKB-SubCell"/>
</dbReference>
<evidence type="ECO:0000313" key="16">
    <source>
        <dbReference type="EMBL" id="KAL3869599.1"/>
    </source>
</evidence>
<dbReference type="Proteomes" id="UP001634394">
    <property type="component" value="Unassembled WGS sequence"/>
</dbReference>
<evidence type="ECO:0000256" key="1">
    <source>
        <dbReference type="ARBA" id="ARBA00004109"/>
    </source>
</evidence>
<dbReference type="InterPro" id="IPR036322">
    <property type="entry name" value="WD40_repeat_dom_sf"/>
</dbReference>
<dbReference type="PANTHER" id="PTHR46202:SF1">
    <property type="entry name" value="DNA EXCISION REPAIR PROTEIN ERCC-8"/>
    <property type="match status" value="1"/>
</dbReference>
<evidence type="ECO:0000256" key="9">
    <source>
        <dbReference type="ARBA" id="ARBA00022786"/>
    </source>
</evidence>
<dbReference type="Gene3D" id="2.130.10.10">
    <property type="entry name" value="YVTN repeat-like/Quinoprotein amine dehydrogenase"/>
    <property type="match status" value="1"/>
</dbReference>
<dbReference type="PROSITE" id="PS50294">
    <property type="entry name" value="WD_REPEATS_REGION"/>
    <property type="match status" value="3"/>
</dbReference>
<dbReference type="AlphaFoldDB" id="A0ABD3W6T7"/>
<evidence type="ECO:0000256" key="10">
    <source>
        <dbReference type="ARBA" id="ARBA00023204"/>
    </source>
</evidence>
<dbReference type="GO" id="GO:0006281">
    <property type="term" value="P:DNA repair"/>
    <property type="evidence" value="ECO:0007669"/>
    <property type="project" value="UniProtKB-KW"/>
</dbReference>
<keyword evidence="17" id="KW-1185">Reference proteome</keyword>
<proteinExistence type="predicted"/>
<evidence type="ECO:0000256" key="15">
    <source>
        <dbReference type="PROSITE-ProRule" id="PRU00221"/>
    </source>
</evidence>
<comment type="subunit">
    <text evidence="13">Part of the CSA complex (also named DCX(ERCC8) complex), a DCX E3 ubiquitin-protein ligase complex containing ERCC8, RBX1, DDB1 and CUL4A; the CSA complex interacts with RNA polymerase II; upon UV irradiation it interacts with the COP9 signalosome and preferentially with the hyperphosphorylated form of RNA polymerase II. Interacts with ERCC6/CSB (via CIM motif); promoting recruitment to lesion-stalled RNA polymerase II (Pol II). Interacts with KIAA1530/UVSSA. Interacts with a subunit of RNA polymerase II TFIIH.</text>
</comment>
<feature type="repeat" description="WD" evidence="15">
    <location>
        <begin position="95"/>
        <end position="137"/>
    </location>
</feature>
<comment type="function">
    <text evidence="12">Substrate-recognition component of the CSA complex, a DCX (DDB1-CUL4-X-box) E3 ubiquitin-protein ligase complex, involved in transcription-coupled nucleotide excision repair (TC-NER), a process during which RNA polymerase II-blocking lesions are rapidly removed from the transcribed strand of active genes. Following recruitment to lesion-stalled RNA polymerase II (Pol II), the CSA complex mediates ubiquitination of Pol II subunit POLR2A/RPB1 at 'Lys-1268', a critical TC-NER checkpoint, governing RNA Pol II stability and initiating DNA damage excision by TFIIH recruitment. The CSA complex also promotes the ubiquitination and subsequent proteasomal degradation of ERCC6/CSB in a UV-dependent manner; ERCC6 degradation is essential for the recovery of RNA synthesis after transcription-coupled repair. Also plays a role in DNA double-strand breaks (DSSBs) repair by non-homologous end joining (NHEJ).</text>
</comment>
<dbReference type="PROSITE" id="PS50082">
    <property type="entry name" value="WD_REPEATS_2"/>
    <property type="match status" value="4"/>
</dbReference>
<comment type="subcellular location">
    <subcellularLocation>
        <location evidence="2">Chromosome</location>
    </subcellularLocation>
    <subcellularLocation>
        <location evidence="1">Nucleus matrix</location>
    </subcellularLocation>
</comment>
<keyword evidence="6 15" id="KW-0853">WD repeat</keyword>